<evidence type="ECO:0000313" key="2">
    <source>
        <dbReference type="Proteomes" id="UP000095280"/>
    </source>
</evidence>
<proteinExistence type="predicted"/>
<dbReference type="WBParaSite" id="maker-uti_cns_0002882-snap-gene-0.8-mRNA-1">
    <property type="protein sequence ID" value="maker-uti_cns_0002882-snap-gene-0.8-mRNA-1"/>
    <property type="gene ID" value="maker-uti_cns_0002882-snap-gene-0.8"/>
</dbReference>
<accession>A0A1I8GRL6</accession>
<evidence type="ECO:0000313" key="3">
    <source>
        <dbReference type="WBParaSite" id="maker-uti_cns_0002882-snap-gene-0.8-mRNA-1"/>
    </source>
</evidence>
<organism evidence="2 3">
    <name type="scientific">Macrostomum lignano</name>
    <dbReference type="NCBI Taxonomy" id="282301"/>
    <lineage>
        <taxon>Eukaryota</taxon>
        <taxon>Metazoa</taxon>
        <taxon>Spiralia</taxon>
        <taxon>Lophotrochozoa</taxon>
        <taxon>Platyhelminthes</taxon>
        <taxon>Rhabditophora</taxon>
        <taxon>Macrostomorpha</taxon>
        <taxon>Macrostomida</taxon>
        <taxon>Macrostomidae</taxon>
        <taxon>Macrostomum</taxon>
    </lineage>
</organism>
<protein>
    <submittedName>
        <fullName evidence="3">Uncharacterized protein</fullName>
    </submittedName>
</protein>
<dbReference type="Proteomes" id="UP000095280">
    <property type="component" value="Unplaced"/>
</dbReference>
<dbReference type="AlphaFoldDB" id="A0A1I8GRL6"/>
<name>A0A1I8GRL6_9PLAT</name>
<reference evidence="3" key="1">
    <citation type="submission" date="2016-11" db="UniProtKB">
        <authorList>
            <consortium name="WormBaseParasite"/>
        </authorList>
    </citation>
    <scope>IDENTIFICATION</scope>
</reference>
<feature type="region of interest" description="Disordered" evidence="1">
    <location>
        <begin position="1"/>
        <end position="35"/>
    </location>
</feature>
<evidence type="ECO:0000256" key="1">
    <source>
        <dbReference type="SAM" id="MobiDB-lite"/>
    </source>
</evidence>
<sequence length="68" mass="7625">MKSEQPGAESRGQTDGLDDASNINIGPDHQTHVRDDKKYFKNQPTYINLTFVPSALNVLRELSVNPQQ</sequence>
<keyword evidence="2" id="KW-1185">Reference proteome</keyword>